<dbReference type="Pfam" id="PF05580">
    <property type="entry name" value="Peptidase_S55"/>
    <property type="match status" value="1"/>
</dbReference>
<comment type="caution">
    <text evidence="4">The sequence shown here is derived from an EMBL/GenBank/DDBJ whole genome shotgun (WGS) entry which is preliminary data.</text>
</comment>
<evidence type="ECO:0000313" key="5">
    <source>
        <dbReference type="Proteomes" id="UP000779809"/>
    </source>
</evidence>
<feature type="region of interest" description="Disordered" evidence="1">
    <location>
        <begin position="172"/>
        <end position="200"/>
    </location>
</feature>
<dbReference type="EMBL" id="JACPNR010000011">
    <property type="protein sequence ID" value="MBI2678939.1"/>
    <property type="molecule type" value="Genomic_DNA"/>
</dbReference>
<reference evidence="4" key="1">
    <citation type="submission" date="2020-07" db="EMBL/GenBank/DDBJ databases">
        <title>Huge and variable diversity of episymbiotic CPR bacteria and DPANN archaea in groundwater ecosystems.</title>
        <authorList>
            <person name="He C.Y."/>
            <person name="Keren R."/>
            <person name="Whittaker M."/>
            <person name="Farag I.F."/>
            <person name="Doudna J."/>
            <person name="Cate J.H.D."/>
            <person name="Banfield J.F."/>
        </authorList>
    </citation>
    <scope>NUCLEOTIDE SEQUENCE</scope>
    <source>
        <strain evidence="4">NC_groundwater_580_Pr5_B-0.1um_64_19</strain>
    </source>
</reference>
<feature type="domain" description="Peptidase S55" evidence="3">
    <location>
        <begin position="1"/>
        <end position="176"/>
    </location>
</feature>
<feature type="chain" id="PRO_5037817537" evidence="2">
    <location>
        <begin position="25"/>
        <end position="630"/>
    </location>
</feature>
<organism evidence="4 5">
    <name type="scientific">Candidatus Korobacter versatilis</name>
    <dbReference type="NCBI Taxonomy" id="658062"/>
    <lineage>
        <taxon>Bacteria</taxon>
        <taxon>Pseudomonadati</taxon>
        <taxon>Acidobacteriota</taxon>
        <taxon>Terriglobia</taxon>
        <taxon>Terriglobales</taxon>
        <taxon>Candidatus Korobacteraceae</taxon>
        <taxon>Candidatus Korobacter</taxon>
    </lineage>
</organism>
<feature type="signal peptide" evidence="2">
    <location>
        <begin position="1"/>
        <end position="24"/>
    </location>
</feature>
<proteinExistence type="predicted"/>
<protein>
    <submittedName>
        <fullName evidence="4">SpoIVB peptidase S55</fullName>
    </submittedName>
</protein>
<keyword evidence="2" id="KW-0732">Signal</keyword>
<accession>A0A932AB18</accession>
<name>A0A932AB18_9BACT</name>
<gene>
    <name evidence="4" type="ORF">HYX28_09165</name>
</gene>
<evidence type="ECO:0000256" key="2">
    <source>
        <dbReference type="SAM" id="SignalP"/>
    </source>
</evidence>
<dbReference type="AlphaFoldDB" id="A0A932AB18"/>
<feature type="compositionally biased region" description="Low complexity" evidence="1">
    <location>
        <begin position="174"/>
        <end position="185"/>
    </location>
</feature>
<dbReference type="Proteomes" id="UP000779809">
    <property type="component" value="Unassembled WGS sequence"/>
</dbReference>
<dbReference type="PROSITE" id="PS51494">
    <property type="entry name" value="SPOIVB"/>
    <property type="match status" value="1"/>
</dbReference>
<evidence type="ECO:0000313" key="4">
    <source>
        <dbReference type="EMBL" id="MBI2678939.1"/>
    </source>
</evidence>
<dbReference type="InterPro" id="IPR008763">
    <property type="entry name" value="Peptidase_S55"/>
</dbReference>
<sequence length="630" mass="67322">MKIPILSRLVFLLAIAVCAPAGTAATPKQPKAAPAPPAAAVTAAAAPAPAAPIVAEKLNIIPIAEIKPGMRGVAYTVFEGVKPEAMEVEVLGVLKNNFNGPKSDVILIRLHGQKVEFTGVVAGMSGSPVYFNGRLAGALAFRLGEFSREPIAGVTPIAEMLEINELDKTIPADSVSGSKAGSGVKPEATKTSMTAPEAPSTAPGYAQYLKPIGAPLVFSGFGEDSIRRFAPQFASAGVMPVMGAGSVSDEKQPEALEPGSSVSALLVRGDMNIAATCTVTYMDPQRLLACGHPLLQFGMVDMPMTKSRVLATLPSPANAFKIVNATEEVGSFVQDRHTGIMGRFDKQPRMIPVTLNVHGGPTPRSYHFEVLSNSKITPLLMMTTVFNSLQSMNDAGDDITFRMAGRISVAGYPDVNLRNMYAPLDSNVPTAFAVAISLGDRFGRIFDNPYSTPNIQGVTMDLDMVRERRFAKLESARTDVTEARPGDQIVVEAVLRPYRGERILRQIPVKVPTSTPKGTLRILISDGDTLDRPRRMSMAYGSRFDLGTTIASLNKDHQNDHLYVSLLEANPQAMIEDKVMPTLPLSVMNVMDGMRGTRDMLITGESAVNEASTPLDYVVSGAQVITVTIK</sequence>
<evidence type="ECO:0000256" key="1">
    <source>
        <dbReference type="SAM" id="MobiDB-lite"/>
    </source>
</evidence>
<evidence type="ECO:0000259" key="3">
    <source>
        <dbReference type="PROSITE" id="PS51494"/>
    </source>
</evidence>